<dbReference type="AlphaFoldDB" id="W7BXK9"/>
<sequence length="79" mass="9080">MVESFIIAFYNHPNHLLPKELLVPERLDTKLLAQTLGIKVRVPKKGEKKELLGGVIHEDAQSLLDAHFKMLDYADKREE</sequence>
<dbReference type="Pfam" id="PF22920">
    <property type="entry name" value="UvrC_RNaseH"/>
    <property type="match status" value="1"/>
</dbReference>
<gene>
    <name evidence="1" type="primary">uvrC</name>
    <name evidence="1" type="ORF">PCORN_04807</name>
</gene>
<reference evidence="1 2" key="1">
    <citation type="journal article" date="2014" name="Int. J. Syst. Evol. Microbiol.">
        <title>Listeria floridensis sp. nov., Listeria aquatica sp. nov., Listeria cornellensis sp. nov., Listeria riparia sp. nov. and Listeria grandensis sp. nov., from agricultural and natural environments.</title>
        <authorList>
            <person name="den Bakker H.C."/>
            <person name="Warchocki S."/>
            <person name="Wright E.M."/>
            <person name="Allred A.F."/>
            <person name="Ahlstrom C."/>
            <person name="Manuel C.S."/>
            <person name="Stasiewicz M.J."/>
            <person name="Burrell A."/>
            <person name="Roof S."/>
            <person name="Strawn L."/>
            <person name="Fortes E.D."/>
            <person name="Nightingale K.K."/>
            <person name="Kephart D."/>
            <person name="Wiedmann M."/>
        </authorList>
    </citation>
    <scope>NUCLEOTIDE SEQUENCE [LARGE SCALE GENOMIC DNA]</scope>
    <source>
        <strain evidence="2">FSL F6-969</strain>
    </source>
</reference>
<protein>
    <submittedName>
        <fullName evidence="1">Excinuclease ABC subunit C</fullName>
    </submittedName>
</protein>
<dbReference type="Proteomes" id="UP000019254">
    <property type="component" value="Unassembled WGS sequence"/>
</dbReference>
<dbReference type="EMBL" id="AODE01000010">
    <property type="protein sequence ID" value="EUJ31619.1"/>
    <property type="molecule type" value="Genomic_DNA"/>
</dbReference>
<evidence type="ECO:0000313" key="1">
    <source>
        <dbReference type="EMBL" id="EUJ31619.1"/>
    </source>
</evidence>
<evidence type="ECO:0000313" key="2">
    <source>
        <dbReference type="Proteomes" id="UP000019254"/>
    </source>
</evidence>
<accession>W7BXK9</accession>
<name>W7BXK9_9LIST</name>
<comment type="caution">
    <text evidence="1">The sequence shown here is derived from an EMBL/GenBank/DDBJ whole genome shotgun (WGS) entry which is preliminary data.</text>
</comment>
<proteinExistence type="predicted"/>
<keyword evidence="2" id="KW-1185">Reference proteome</keyword>
<dbReference type="STRING" id="1265820.PCORN_04807"/>
<dbReference type="PATRIC" id="fig|1265820.5.peg.948"/>
<organism evidence="1 2">
    <name type="scientific">Listeria cornellensis FSL F6-0969</name>
    <dbReference type="NCBI Taxonomy" id="1265820"/>
    <lineage>
        <taxon>Bacteria</taxon>
        <taxon>Bacillati</taxon>
        <taxon>Bacillota</taxon>
        <taxon>Bacilli</taxon>
        <taxon>Bacillales</taxon>
        <taxon>Listeriaceae</taxon>
        <taxon>Listeria</taxon>
    </lineage>
</organism>